<dbReference type="Gene3D" id="3.40.710.10">
    <property type="entry name" value="DD-peptidase/beta-lactamase superfamily"/>
    <property type="match status" value="1"/>
</dbReference>
<protein>
    <submittedName>
        <fullName evidence="2">Beta-lactamase family protein</fullName>
    </submittedName>
</protein>
<evidence type="ECO:0000259" key="1">
    <source>
        <dbReference type="Pfam" id="PF00144"/>
    </source>
</evidence>
<proteinExistence type="predicted"/>
<organism evidence="2 3">
    <name type="scientific">Oliverpabstia intestinalis</name>
    <dbReference type="NCBI Taxonomy" id="2606633"/>
    <lineage>
        <taxon>Bacteria</taxon>
        <taxon>Bacillati</taxon>
        <taxon>Bacillota</taxon>
        <taxon>Clostridia</taxon>
        <taxon>Lachnospirales</taxon>
        <taxon>Lachnospiraceae</taxon>
        <taxon>Oliverpabstia</taxon>
    </lineage>
</organism>
<keyword evidence="3" id="KW-1185">Reference proteome</keyword>
<dbReference type="AlphaFoldDB" id="A0A7X2TLL0"/>
<dbReference type="PANTHER" id="PTHR43283:SF7">
    <property type="entry name" value="BETA-LACTAMASE-RELATED DOMAIN-CONTAINING PROTEIN"/>
    <property type="match status" value="1"/>
</dbReference>
<dbReference type="EMBL" id="VUMS01000027">
    <property type="protein sequence ID" value="MST67476.1"/>
    <property type="molecule type" value="Genomic_DNA"/>
</dbReference>
<dbReference type="InterPro" id="IPR012338">
    <property type="entry name" value="Beta-lactam/transpept-like"/>
</dbReference>
<dbReference type="PANTHER" id="PTHR43283">
    <property type="entry name" value="BETA-LACTAMASE-RELATED"/>
    <property type="match status" value="1"/>
</dbReference>
<dbReference type="RefSeq" id="WP_154432860.1">
    <property type="nucleotide sequence ID" value="NZ_VUMS01000027.1"/>
</dbReference>
<evidence type="ECO:0000313" key="3">
    <source>
        <dbReference type="Proteomes" id="UP000440513"/>
    </source>
</evidence>
<dbReference type="InterPro" id="IPR050789">
    <property type="entry name" value="Diverse_Enzym_Activities"/>
</dbReference>
<evidence type="ECO:0000313" key="2">
    <source>
        <dbReference type="EMBL" id="MST67476.1"/>
    </source>
</evidence>
<feature type="domain" description="Beta-lactamase-related" evidence="1">
    <location>
        <begin position="25"/>
        <end position="302"/>
    </location>
</feature>
<dbReference type="Pfam" id="PF00144">
    <property type="entry name" value="Beta-lactamase"/>
    <property type="match status" value="1"/>
</dbReference>
<dbReference type="SUPFAM" id="SSF56601">
    <property type="entry name" value="beta-lactamase/transpeptidase-like"/>
    <property type="match status" value="1"/>
</dbReference>
<dbReference type="InterPro" id="IPR001466">
    <property type="entry name" value="Beta-lactam-related"/>
</dbReference>
<dbReference type="Proteomes" id="UP000440513">
    <property type="component" value="Unassembled WGS sequence"/>
</dbReference>
<comment type="caution">
    <text evidence="2">The sequence shown here is derived from an EMBL/GenBank/DDBJ whole genome shotgun (WGS) entry which is preliminary data.</text>
</comment>
<accession>A0A7X2TLL0</accession>
<sequence length="500" mass="56300">MGYFKDVTPESVGISSKGIMKFLDRMEQNQIELHSFMVIRHGQCAAKGWWKPYDEKFRHPLYSFSKSLTATAIGFAQQEGILSVDEKIVDIFPELLPEHPSEYLKKITLHHLLIMGCGHETEISDNSENWISTFLHHPVLHEPGTFYKYNTAGTNMLAAVLRRKTGQNVTEFLKPRLLEPLGITSLTCALLGDGTERGGGGMKMVTEDMAKFTYFLSRQGEWEGKQLLRKEWFERACHKQIETEGDSEGHVKDWAQGYGYQCWMGRYPGSFRADGAYGQFGVVFPDLDLIVILTSSTEQTQEELSALQEDLIPYVQKEAGELAPSPLAETVKEYTAQLALPPRRGTRNPFMEEKVSKHVYVSVPVLNDRLPDSAEVLIGGSGLFQFEVSPIQEMRFAFGSDKMYWKVLEGGKEKEFVLSMRKDFAYSETDGHIYAGSAAWRTVNSLEMEIRRMDGLSGGRMIVRFQKGNLLLEAEDTLISVGGLGISPRQALTVFGIKES</sequence>
<gene>
    <name evidence="2" type="ORF">FYJ57_12305</name>
</gene>
<reference evidence="2 3" key="1">
    <citation type="submission" date="2019-08" db="EMBL/GenBank/DDBJ databases">
        <title>In-depth cultivation of the pig gut microbiome towards novel bacterial diversity and tailored functional studies.</title>
        <authorList>
            <person name="Wylensek D."/>
            <person name="Hitch T.C.A."/>
            <person name="Clavel T."/>
        </authorList>
    </citation>
    <scope>NUCLEOTIDE SEQUENCE [LARGE SCALE GENOMIC DNA]</scope>
    <source>
        <strain evidence="2 3">BSM-380-WT-5A</strain>
    </source>
</reference>
<name>A0A7X2TLL0_9FIRM</name>